<evidence type="ECO:0000259" key="5">
    <source>
        <dbReference type="SMART" id="SM00642"/>
    </source>
</evidence>
<dbReference type="InterPro" id="IPR006047">
    <property type="entry name" value="GH13_cat_dom"/>
</dbReference>
<dbReference type="GO" id="GO:0009313">
    <property type="term" value="P:oligosaccharide catabolic process"/>
    <property type="evidence" value="ECO:0007669"/>
    <property type="project" value="TreeGrafter"/>
</dbReference>
<dbReference type="SUPFAM" id="SSF51011">
    <property type="entry name" value="Glycosyl hydrolase domain"/>
    <property type="match status" value="1"/>
</dbReference>
<evidence type="ECO:0000256" key="2">
    <source>
        <dbReference type="ARBA" id="ARBA00022801"/>
    </source>
</evidence>
<reference evidence="6 7" key="1">
    <citation type="submission" date="2017-03" db="EMBL/GenBank/DDBJ databases">
        <title>Lifting the veil on microbial sulfur biogeochemistry in mining wastewaters.</title>
        <authorList>
            <person name="Kantor R.S."/>
            <person name="Colenbrander Nelson T."/>
            <person name="Marshall S."/>
            <person name="Bennett D."/>
            <person name="Apte S."/>
            <person name="Camacho D."/>
            <person name="Thomas B.C."/>
            <person name="Warren L.A."/>
            <person name="Banfield J.F."/>
        </authorList>
    </citation>
    <scope>NUCLEOTIDE SEQUENCE [LARGE SCALE GENOMIC DNA]</scope>
    <source>
        <strain evidence="6">32-69-9</strain>
    </source>
</reference>
<feature type="region of interest" description="Disordered" evidence="4">
    <location>
        <begin position="1"/>
        <end position="22"/>
    </location>
</feature>
<evidence type="ECO:0000313" key="6">
    <source>
        <dbReference type="EMBL" id="OYX35179.1"/>
    </source>
</evidence>
<dbReference type="InterPro" id="IPR017853">
    <property type="entry name" value="GH"/>
</dbReference>
<name>A0A258FSS0_9CAUL</name>
<dbReference type="AlphaFoldDB" id="A0A258FSS0"/>
<dbReference type="Gene3D" id="2.60.40.1180">
    <property type="entry name" value="Golgi alpha-mannosidase II"/>
    <property type="match status" value="1"/>
</dbReference>
<keyword evidence="3" id="KW-0326">Glycosidase</keyword>
<comment type="caution">
    <text evidence="6">The sequence shown here is derived from an EMBL/GenBank/DDBJ whole genome shotgun (WGS) entry which is preliminary data.</text>
</comment>
<dbReference type="Proteomes" id="UP000215595">
    <property type="component" value="Unassembled WGS sequence"/>
</dbReference>
<dbReference type="PANTHER" id="PTHR10357">
    <property type="entry name" value="ALPHA-AMYLASE FAMILY MEMBER"/>
    <property type="match status" value="1"/>
</dbReference>
<protein>
    <submittedName>
        <fullName evidence="6">Alpha-glucosidase</fullName>
    </submittedName>
</protein>
<feature type="domain" description="Glycosyl hydrolase family 13 catalytic" evidence="5">
    <location>
        <begin position="69"/>
        <end position="454"/>
    </location>
</feature>
<dbReference type="EMBL" id="NCEB01000005">
    <property type="protein sequence ID" value="OYX35179.1"/>
    <property type="molecule type" value="Genomic_DNA"/>
</dbReference>
<evidence type="ECO:0000256" key="3">
    <source>
        <dbReference type="ARBA" id="ARBA00023295"/>
    </source>
</evidence>
<evidence type="ECO:0000256" key="1">
    <source>
        <dbReference type="ARBA" id="ARBA00008061"/>
    </source>
</evidence>
<proteinExistence type="inferred from homology"/>
<dbReference type="CDD" id="cd11330">
    <property type="entry name" value="AmyAc_OligoGlu"/>
    <property type="match status" value="1"/>
</dbReference>
<dbReference type="SUPFAM" id="SSF51445">
    <property type="entry name" value="(Trans)glycosidases"/>
    <property type="match status" value="1"/>
</dbReference>
<dbReference type="PANTHER" id="PTHR10357:SF179">
    <property type="entry name" value="NEUTRAL AND BASIC AMINO ACID TRANSPORT PROTEIN RBAT"/>
    <property type="match status" value="1"/>
</dbReference>
<dbReference type="Gene3D" id="3.90.400.10">
    <property type="entry name" value="Oligo-1,6-glucosidase, Domain 2"/>
    <property type="match status" value="1"/>
</dbReference>
<dbReference type="Gene3D" id="3.20.20.80">
    <property type="entry name" value="Glycosidases"/>
    <property type="match status" value="1"/>
</dbReference>
<evidence type="ECO:0000256" key="4">
    <source>
        <dbReference type="SAM" id="MobiDB-lite"/>
    </source>
</evidence>
<dbReference type="InterPro" id="IPR013780">
    <property type="entry name" value="Glyco_hydro_b"/>
</dbReference>
<dbReference type="SMART" id="SM00642">
    <property type="entry name" value="Aamy"/>
    <property type="match status" value="1"/>
</dbReference>
<gene>
    <name evidence="6" type="ORF">B7Z01_03160</name>
</gene>
<dbReference type="GO" id="GO:0004556">
    <property type="term" value="F:alpha-amylase activity"/>
    <property type="evidence" value="ECO:0007669"/>
    <property type="project" value="TreeGrafter"/>
</dbReference>
<dbReference type="Pfam" id="PF00128">
    <property type="entry name" value="Alpha-amylase"/>
    <property type="match status" value="1"/>
</dbReference>
<comment type="similarity">
    <text evidence="1">Belongs to the glycosyl hydrolase 13 family.</text>
</comment>
<evidence type="ECO:0000313" key="7">
    <source>
        <dbReference type="Proteomes" id="UP000215595"/>
    </source>
</evidence>
<organism evidence="6 7">
    <name type="scientific">Brevundimonas subvibrioides</name>
    <dbReference type="NCBI Taxonomy" id="74313"/>
    <lineage>
        <taxon>Bacteria</taxon>
        <taxon>Pseudomonadati</taxon>
        <taxon>Pseudomonadota</taxon>
        <taxon>Alphaproteobacteria</taxon>
        <taxon>Caulobacterales</taxon>
        <taxon>Caulobacteraceae</taxon>
        <taxon>Brevundimonas</taxon>
    </lineage>
</organism>
<accession>A0A258FSS0</accession>
<keyword evidence="2" id="KW-0378">Hydrolase</keyword>
<dbReference type="FunFam" id="3.90.400.10:FF:000002">
    <property type="entry name" value="Sucrose isomerase"/>
    <property type="match status" value="1"/>
</dbReference>
<dbReference type="InterPro" id="IPR045857">
    <property type="entry name" value="O16G_dom_2"/>
</dbReference>
<sequence>MVLLAGNLSRRRDGPGQRAGHRSGPRLCDLFFQLGARLTLEALSPRTRPLSDAPPAPRHEWWRGAVIYQVYPRSFADTNGDGIGDLPGVTAHLEHIASLGVDGVWLSPFFTSPMKDFGYDVADYLGIDPIFGTMADFDRLVEKAHRLGLKVIIDQVYSHTSDLHAWFQESRQDQANPRADWYVWADPKPDGTPPSNWQSVFGGPAWTWDARRHQYYMHNFLKEQPQLNVRNPEVQEALLSVARFWLDRGVDGFRCDALNFSMHDPALTDNPPVTTPGKRTRPFDFQHHDHNQSHPDILRFLTRLREVADSYGDDRFLVAEVGGEKANEEMKLYTQGSDRLHSAYGFLYLYADRLTTDLVDRGPAMWPGTAGEGWPSWTFSNHDAPRALSRWVEGRDPKAFAQMALLLLVALRGNVFVYQGEELGLPQAEVPFDRLVDPEAIANWPETLGRDGARTPMPWKSDHGHAGFSEAEPWLPVDPRHRALAVEAQERDPGATLHLARRLIALRKAHPALRTGAMTMLESREHLLLFTRREGNETLLCAFNLGHDPVAWTPPQGWRVVEAVNCPDPRAGTLSPLAGLVLSEPR</sequence>